<name>X1N4R5_9ZZZZ</name>
<evidence type="ECO:0000259" key="1">
    <source>
        <dbReference type="Pfam" id="PF13439"/>
    </source>
</evidence>
<gene>
    <name evidence="2" type="ORF">S06H3_47997</name>
</gene>
<organism evidence="2">
    <name type="scientific">marine sediment metagenome</name>
    <dbReference type="NCBI Taxonomy" id="412755"/>
    <lineage>
        <taxon>unclassified sequences</taxon>
        <taxon>metagenomes</taxon>
        <taxon>ecological metagenomes</taxon>
    </lineage>
</organism>
<dbReference type="PANTHER" id="PTHR45947">
    <property type="entry name" value="SULFOQUINOVOSYL TRANSFERASE SQD2"/>
    <property type="match status" value="1"/>
</dbReference>
<dbReference type="AlphaFoldDB" id="X1N4R5"/>
<dbReference type="PANTHER" id="PTHR45947:SF3">
    <property type="entry name" value="SULFOQUINOVOSYL TRANSFERASE SQD2"/>
    <property type="match status" value="1"/>
</dbReference>
<proteinExistence type="predicted"/>
<feature type="non-terminal residue" evidence="2">
    <location>
        <position position="256"/>
    </location>
</feature>
<dbReference type="EMBL" id="BARV01030194">
    <property type="protein sequence ID" value="GAI38568.1"/>
    <property type="molecule type" value="Genomic_DNA"/>
</dbReference>
<accession>X1N4R5</accession>
<comment type="caution">
    <text evidence="2">The sequence shown here is derived from an EMBL/GenBank/DDBJ whole genome shotgun (WGS) entry which is preliminary data.</text>
</comment>
<evidence type="ECO:0000313" key="2">
    <source>
        <dbReference type="EMBL" id="GAI38568.1"/>
    </source>
</evidence>
<sequence length="256" mass="29930">KSAMKIALAHDFLAFLGGAEKVLSRIHGIWPSSPIYVLFYNREKVKELFDDKKINIKTSLLQNIPFSKRFYRLLMPLMPNFIERFNLSNYDIVISSSTAYAKGVLTRPETLHICYCHTPTRYLWQDTHDYVRNLPYPDIIKKIIPFGLTYLRLWDGLASGRVDKFIANSRAVQDRIRKYYRKEADVIYPPVDTKSFKISQNTEDYFLLVGRMRHHKRVDLAIEAFNKLRLPLKIIGDGPDLPKFKRVANKNIEFLG</sequence>
<feature type="domain" description="Glycosyltransferase subfamily 4-like N-terminal" evidence="1">
    <location>
        <begin position="61"/>
        <end position="194"/>
    </location>
</feature>
<feature type="non-terminal residue" evidence="2">
    <location>
        <position position="1"/>
    </location>
</feature>
<protein>
    <recommendedName>
        <fullName evidence="1">Glycosyltransferase subfamily 4-like N-terminal domain-containing protein</fullName>
    </recommendedName>
</protein>
<dbReference type="GO" id="GO:0016757">
    <property type="term" value="F:glycosyltransferase activity"/>
    <property type="evidence" value="ECO:0007669"/>
    <property type="project" value="TreeGrafter"/>
</dbReference>
<dbReference type="InterPro" id="IPR050194">
    <property type="entry name" value="Glycosyltransferase_grp1"/>
</dbReference>
<dbReference type="Pfam" id="PF13439">
    <property type="entry name" value="Glyco_transf_4"/>
    <property type="match status" value="1"/>
</dbReference>
<dbReference type="Gene3D" id="3.40.50.2000">
    <property type="entry name" value="Glycogen Phosphorylase B"/>
    <property type="match status" value="2"/>
</dbReference>
<dbReference type="SUPFAM" id="SSF53756">
    <property type="entry name" value="UDP-Glycosyltransferase/glycogen phosphorylase"/>
    <property type="match status" value="1"/>
</dbReference>
<reference evidence="2" key="1">
    <citation type="journal article" date="2014" name="Front. Microbiol.">
        <title>High frequency of phylogenetically diverse reductive dehalogenase-homologous genes in deep subseafloor sedimentary metagenomes.</title>
        <authorList>
            <person name="Kawai M."/>
            <person name="Futagami T."/>
            <person name="Toyoda A."/>
            <person name="Takaki Y."/>
            <person name="Nishi S."/>
            <person name="Hori S."/>
            <person name="Arai W."/>
            <person name="Tsubouchi T."/>
            <person name="Morono Y."/>
            <person name="Uchiyama I."/>
            <person name="Ito T."/>
            <person name="Fujiyama A."/>
            <person name="Inagaki F."/>
            <person name="Takami H."/>
        </authorList>
    </citation>
    <scope>NUCLEOTIDE SEQUENCE</scope>
    <source>
        <strain evidence="2">Expedition CK06-06</strain>
    </source>
</reference>
<dbReference type="InterPro" id="IPR028098">
    <property type="entry name" value="Glyco_trans_4-like_N"/>
</dbReference>